<reference evidence="6 7" key="2">
    <citation type="journal article" date="2012" name="Stand. Genomic Sci.">
        <title>Complete genome sequence of the termite hindgut bacterium Spirochaeta coccoides type strain (SPN1(T)), reclassification in the genus Sphaerochaeta as Sphaerochaeta coccoides comb. nov. and emendations of the family Spirochaetaceae and the genus Sphaerochaeta.</title>
        <authorList>
            <person name="Abt B."/>
            <person name="Han C."/>
            <person name="Scheuner C."/>
            <person name="Lu M."/>
            <person name="Lapidus A."/>
            <person name="Nolan M."/>
            <person name="Lucas S."/>
            <person name="Hammon N."/>
            <person name="Deshpande S."/>
            <person name="Cheng J.F."/>
            <person name="Tapia R."/>
            <person name="Goodwin L.A."/>
            <person name="Pitluck S."/>
            <person name="Liolios K."/>
            <person name="Pagani I."/>
            <person name="Ivanova N."/>
            <person name="Mavromatis K."/>
            <person name="Mikhailova N."/>
            <person name="Huntemann M."/>
            <person name="Pati A."/>
            <person name="Chen A."/>
            <person name="Palaniappan K."/>
            <person name="Land M."/>
            <person name="Hauser L."/>
            <person name="Brambilla E.M."/>
            <person name="Rohde M."/>
            <person name="Spring S."/>
            <person name="Gronow S."/>
            <person name="Goker M."/>
            <person name="Woyke T."/>
            <person name="Bristow J."/>
            <person name="Eisen J.A."/>
            <person name="Markowitz V."/>
            <person name="Hugenholtz P."/>
            <person name="Kyrpides N.C."/>
            <person name="Klenk H.P."/>
            <person name="Detter J.C."/>
        </authorList>
    </citation>
    <scope>NUCLEOTIDE SEQUENCE [LARGE SCALE GENOMIC DNA]</scope>
    <source>
        <strain evidence="7">ATCC BAA-1237 / DSM 17374 / SPN1</strain>
    </source>
</reference>
<proteinExistence type="inferred from homology"/>
<evidence type="ECO:0000313" key="6">
    <source>
        <dbReference type="EMBL" id="AEC02252.1"/>
    </source>
</evidence>
<dbReference type="EC" id="4.2.-.-" evidence="4"/>
<dbReference type="NCBIfam" id="TIGR00011">
    <property type="entry name" value="YbaK_EbsC"/>
    <property type="match status" value="1"/>
</dbReference>
<dbReference type="AlphaFoldDB" id="F4GJI7"/>
<comment type="similarity">
    <text evidence="1 4">Belongs to the prolyl-tRNA editing family. YbaK/EbsC subfamily.</text>
</comment>
<evidence type="ECO:0000313" key="7">
    <source>
        <dbReference type="Proteomes" id="UP000007939"/>
    </source>
</evidence>
<dbReference type="RefSeq" id="WP_013739647.1">
    <property type="nucleotide sequence ID" value="NC_015436.1"/>
</dbReference>
<name>F4GJI7_PARC1</name>
<dbReference type="CDD" id="cd00002">
    <property type="entry name" value="YbaK_deacylase"/>
    <property type="match status" value="1"/>
</dbReference>
<dbReference type="GO" id="GO:0016829">
    <property type="term" value="F:lyase activity"/>
    <property type="evidence" value="ECO:0007669"/>
    <property type="project" value="UniProtKB-KW"/>
</dbReference>
<dbReference type="PANTHER" id="PTHR30411:SF0">
    <property type="entry name" value="CYS-TRNA(PRO)_CYS-TRNA(CYS) DEACYLASE YBAK"/>
    <property type="match status" value="1"/>
</dbReference>
<sequence>MKNDIPKTNAMRILEKLGIPYTTVTYSWSEDHLDAVHASQTAGLDPGTVFKTIVMRDTEKNIFVFCVPAAFSVNPKKARQLTGSHELTLVKLDELQRVTGYIRGGCSPIGMKKQFPTFIEEVALVQEKIYVSAGVRGVQLGLSPQDLQRATSGHFADLSL</sequence>
<dbReference type="PIRSF" id="PIRSF006181">
    <property type="entry name" value="EbsC_YbaK"/>
    <property type="match status" value="1"/>
</dbReference>
<dbReference type="PANTHER" id="PTHR30411">
    <property type="entry name" value="CYTOPLASMIC PROTEIN"/>
    <property type="match status" value="1"/>
</dbReference>
<protein>
    <recommendedName>
        <fullName evidence="4">Cys-tRNA(Pro)/Cys-tRNA(Cys) deacylase</fullName>
        <ecNumber evidence="4">4.2.-.-</ecNumber>
    </recommendedName>
</protein>
<gene>
    <name evidence="6" type="ordered locus">Spico_1030</name>
</gene>
<dbReference type="Gene3D" id="3.90.960.10">
    <property type="entry name" value="YbaK/aminoacyl-tRNA synthetase-associated domain"/>
    <property type="match status" value="1"/>
</dbReference>
<reference evidence="7" key="1">
    <citation type="submission" date="2011-04" db="EMBL/GenBank/DDBJ databases">
        <title>The complete genome of Spirochaeta coccoides DSM 17374.</title>
        <authorList>
            <person name="Lucas S."/>
            <person name="Copeland A."/>
            <person name="Lapidus A."/>
            <person name="Bruce D."/>
            <person name="Goodwin L."/>
            <person name="Pitluck S."/>
            <person name="Peters L."/>
            <person name="Kyrpides N."/>
            <person name="Mavromatis K."/>
            <person name="Pagani I."/>
            <person name="Ivanova N."/>
            <person name="Ovchinnikova G."/>
            <person name="Lu M."/>
            <person name="Detter J.C."/>
            <person name="Tapia R."/>
            <person name="Han C."/>
            <person name="Land M."/>
            <person name="Hauser L."/>
            <person name="Markowitz V."/>
            <person name="Cheng J.-F."/>
            <person name="Hugenholtz P."/>
            <person name="Woyke T."/>
            <person name="Wu D."/>
            <person name="Spring S."/>
            <person name="Schroeder M."/>
            <person name="Brambilla E."/>
            <person name="Klenk H.-P."/>
            <person name="Eisen J.A."/>
        </authorList>
    </citation>
    <scope>NUCLEOTIDE SEQUENCE [LARGE SCALE GENOMIC DNA]</scope>
    <source>
        <strain evidence="7">ATCC BAA-1237 / DSM 17374 / SPN1</strain>
    </source>
</reference>
<dbReference type="InterPro" id="IPR007214">
    <property type="entry name" value="YbaK/aa-tRNA-synth-assoc-dom"/>
</dbReference>
<evidence type="ECO:0000259" key="5">
    <source>
        <dbReference type="Pfam" id="PF04073"/>
    </source>
</evidence>
<evidence type="ECO:0000256" key="4">
    <source>
        <dbReference type="PIRNR" id="PIRNR006181"/>
    </source>
</evidence>
<feature type="domain" description="YbaK/aminoacyl-tRNA synthetase-associated" evidence="5">
    <location>
        <begin position="34"/>
        <end position="149"/>
    </location>
</feature>
<dbReference type="GO" id="GO:0006412">
    <property type="term" value="P:translation"/>
    <property type="evidence" value="ECO:0007669"/>
    <property type="project" value="UniProtKB-KW"/>
</dbReference>
<dbReference type="EMBL" id="CP002659">
    <property type="protein sequence ID" value="AEC02252.1"/>
    <property type="molecule type" value="Genomic_DNA"/>
</dbReference>
<dbReference type="Pfam" id="PF04073">
    <property type="entry name" value="tRNA_edit"/>
    <property type="match status" value="1"/>
</dbReference>
<dbReference type="eggNOG" id="COG2606">
    <property type="taxonomic scope" value="Bacteria"/>
</dbReference>
<dbReference type="KEGG" id="scc:Spico_1030"/>
<dbReference type="SUPFAM" id="SSF55826">
    <property type="entry name" value="YbaK/ProRS associated domain"/>
    <property type="match status" value="1"/>
</dbReference>
<dbReference type="GO" id="GO:0002161">
    <property type="term" value="F:aminoacyl-tRNA deacylase activity"/>
    <property type="evidence" value="ECO:0007669"/>
    <property type="project" value="InterPro"/>
</dbReference>
<evidence type="ECO:0000256" key="2">
    <source>
        <dbReference type="ARBA" id="ARBA00022917"/>
    </source>
</evidence>
<keyword evidence="3 4" id="KW-0456">Lyase</keyword>
<evidence type="ECO:0000256" key="3">
    <source>
        <dbReference type="ARBA" id="ARBA00023239"/>
    </source>
</evidence>
<dbReference type="HOGENOM" id="CLU_094875_3_0_12"/>
<keyword evidence="2 4" id="KW-0648">Protein biosynthesis</keyword>
<dbReference type="InterPro" id="IPR004369">
    <property type="entry name" value="Prolyl-tRNA_editing_YbaK/EbsC"/>
</dbReference>
<dbReference type="Proteomes" id="UP000007939">
    <property type="component" value="Chromosome"/>
</dbReference>
<dbReference type="InterPro" id="IPR036754">
    <property type="entry name" value="YbaK/aa-tRNA-synt-asso_dom_sf"/>
</dbReference>
<accession>F4GJI7</accession>
<organism evidence="6 7">
    <name type="scientific">Parasphaerochaeta coccoides (strain ATCC BAA-1237 / DSM 17374 / SPN1)</name>
    <name type="common">Sphaerochaeta coccoides</name>
    <dbReference type="NCBI Taxonomy" id="760011"/>
    <lineage>
        <taxon>Bacteria</taxon>
        <taxon>Pseudomonadati</taxon>
        <taxon>Spirochaetota</taxon>
        <taxon>Spirochaetia</taxon>
        <taxon>Spirochaetales</taxon>
        <taxon>Sphaerochaetaceae</taxon>
        <taxon>Parasphaerochaeta</taxon>
    </lineage>
</organism>
<evidence type="ECO:0000256" key="1">
    <source>
        <dbReference type="ARBA" id="ARBA00009798"/>
    </source>
</evidence>
<keyword evidence="7" id="KW-1185">Reference proteome</keyword>